<feature type="signal peptide" evidence="2">
    <location>
        <begin position="1"/>
        <end position="17"/>
    </location>
</feature>
<reference evidence="4" key="1">
    <citation type="submission" date="2022-06" db="EMBL/GenBank/DDBJ databases">
        <authorList>
            <person name="Berger JAMES D."/>
            <person name="Berger JAMES D."/>
        </authorList>
    </citation>
    <scope>NUCLEOTIDE SEQUENCE [LARGE SCALE GENOMIC DNA]</scope>
</reference>
<feature type="domain" description="BPTI/Kunitz inhibitor" evidence="3">
    <location>
        <begin position="22"/>
        <end position="72"/>
    </location>
</feature>
<evidence type="ECO:0000256" key="1">
    <source>
        <dbReference type="ARBA" id="ARBA00023157"/>
    </source>
</evidence>
<dbReference type="PROSITE" id="PS00280">
    <property type="entry name" value="BPTI_KUNITZ_1"/>
    <property type="match status" value="1"/>
</dbReference>
<keyword evidence="4" id="KW-1185">Reference proteome</keyword>
<dbReference type="Pfam" id="PF00014">
    <property type="entry name" value="Kunitz_BPTI"/>
    <property type="match status" value="2"/>
</dbReference>
<proteinExistence type="predicted"/>
<dbReference type="CDD" id="cd00109">
    <property type="entry name" value="Kunitz-type"/>
    <property type="match status" value="1"/>
</dbReference>
<dbReference type="PANTHER" id="PTHR10083:SF374">
    <property type="entry name" value="BPTI_KUNITZ INHIBITOR DOMAIN-CONTAINING PROTEIN"/>
    <property type="match status" value="1"/>
</dbReference>
<evidence type="ECO:0000313" key="5">
    <source>
        <dbReference type="WBParaSite" id="TREG1_141310.1"/>
    </source>
</evidence>
<sequence length="164" mass="19367">MLGIILLILIFQKCSLSYNKICFYREDEGYGKYPLEKYYYNATIGECMTFIYLGYGGNDNNFFTKETCLLTCNSSGTFDRRNCHKPYLRKECYDNHNHYYYDTQLRKCVAFGWTGCNKNGNDFRSYEECIAKCGSVEARYFSNKREFFQDKVYFSACILCICLI</sequence>
<dbReference type="GO" id="GO:0004867">
    <property type="term" value="F:serine-type endopeptidase inhibitor activity"/>
    <property type="evidence" value="ECO:0007669"/>
    <property type="project" value="InterPro"/>
</dbReference>
<dbReference type="SMART" id="SM00131">
    <property type="entry name" value="KU"/>
    <property type="match status" value="2"/>
</dbReference>
<feature type="chain" id="PRO_5041663935" description="BPTI/Kunitz inhibitor domain-containing protein" evidence="2">
    <location>
        <begin position="18"/>
        <end position="164"/>
    </location>
</feature>
<dbReference type="Gene3D" id="4.10.410.10">
    <property type="entry name" value="Pancreatic trypsin inhibitor Kunitz domain"/>
    <property type="match status" value="2"/>
</dbReference>
<dbReference type="PANTHER" id="PTHR10083">
    <property type="entry name" value="KUNITZ-TYPE PROTEASE INHIBITOR-RELATED"/>
    <property type="match status" value="1"/>
</dbReference>
<dbReference type="InterPro" id="IPR050098">
    <property type="entry name" value="TFPI/VKTCI-like"/>
</dbReference>
<organism evidence="4 5">
    <name type="scientific">Trichobilharzia regenti</name>
    <name type="common">Nasal bird schistosome</name>
    <dbReference type="NCBI Taxonomy" id="157069"/>
    <lineage>
        <taxon>Eukaryota</taxon>
        <taxon>Metazoa</taxon>
        <taxon>Spiralia</taxon>
        <taxon>Lophotrochozoa</taxon>
        <taxon>Platyhelminthes</taxon>
        <taxon>Trematoda</taxon>
        <taxon>Digenea</taxon>
        <taxon>Strigeidida</taxon>
        <taxon>Schistosomatoidea</taxon>
        <taxon>Schistosomatidae</taxon>
        <taxon>Trichobilharzia</taxon>
    </lineage>
</organism>
<keyword evidence="1" id="KW-1015">Disulfide bond</keyword>
<dbReference type="InterPro" id="IPR036880">
    <property type="entry name" value="Kunitz_BPTI_sf"/>
</dbReference>
<dbReference type="SUPFAM" id="SSF57362">
    <property type="entry name" value="BPTI-like"/>
    <property type="match status" value="2"/>
</dbReference>
<keyword evidence="2" id="KW-0732">Signal</keyword>
<name>A0AA85JAG3_TRIRE</name>
<dbReference type="InterPro" id="IPR002223">
    <property type="entry name" value="Kunitz_BPTI"/>
</dbReference>
<protein>
    <recommendedName>
        <fullName evidence="3">BPTI/Kunitz inhibitor domain-containing protein</fullName>
    </recommendedName>
</protein>
<dbReference type="CDD" id="cd22593">
    <property type="entry name" value="Kunitz_conkunitzin"/>
    <property type="match status" value="1"/>
</dbReference>
<dbReference type="AlphaFoldDB" id="A0AA85JAG3"/>
<reference evidence="5" key="2">
    <citation type="submission" date="2023-11" db="UniProtKB">
        <authorList>
            <consortium name="WormBaseParasite"/>
        </authorList>
    </citation>
    <scope>IDENTIFICATION</scope>
</reference>
<dbReference type="InterPro" id="IPR020901">
    <property type="entry name" value="Prtase_inh_Kunz-CS"/>
</dbReference>
<dbReference type="PROSITE" id="PS50279">
    <property type="entry name" value="BPTI_KUNITZ_2"/>
    <property type="match status" value="2"/>
</dbReference>
<accession>A0AA85JAG3</accession>
<dbReference type="WBParaSite" id="TREG1_141310.1">
    <property type="protein sequence ID" value="TREG1_141310.1"/>
    <property type="gene ID" value="TREG1_141310"/>
</dbReference>
<evidence type="ECO:0000313" key="4">
    <source>
        <dbReference type="Proteomes" id="UP000050795"/>
    </source>
</evidence>
<dbReference type="Proteomes" id="UP000050795">
    <property type="component" value="Unassembled WGS sequence"/>
</dbReference>
<evidence type="ECO:0000256" key="2">
    <source>
        <dbReference type="SAM" id="SignalP"/>
    </source>
</evidence>
<evidence type="ECO:0000259" key="3">
    <source>
        <dbReference type="PROSITE" id="PS50279"/>
    </source>
</evidence>
<feature type="domain" description="BPTI/Kunitz inhibitor" evidence="3">
    <location>
        <begin position="83"/>
        <end position="133"/>
    </location>
</feature>
<dbReference type="GO" id="GO:0005615">
    <property type="term" value="C:extracellular space"/>
    <property type="evidence" value="ECO:0007669"/>
    <property type="project" value="TreeGrafter"/>
</dbReference>